<dbReference type="SUPFAM" id="SSF89550">
    <property type="entry name" value="PHP domain-like"/>
    <property type="match status" value="1"/>
</dbReference>
<dbReference type="InterPro" id="IPR029460">
    <property type="entry name" value="DNAPol_HHH"/>
</dbReference>
<evidence type="ECO:0000313" key="14">
    <source>
        <dbReference type="EMBL" id="ACE61813.1"/>
    </source>
</evidence>
<evidence type="ECO:0000256" key="1">
    <source>
        <dbReference type="ARBA" id="ARBA00004496"/>
    </source>
</evidence>
<accession>B3GXZ0</accession>
<dbReference type="PANTHER" id="PTHR32294:SF0">
    <property type="entry name" value="DNA POLYMERASE III SUBUNIT ALPHA"/>
    <property type="match status" value="1"/>
</dbReference>
<dbReference type="GO" id="GO:0006260">
    <property type="term" value="P:DNA replication"/>
    <property type="evidence" value="ECO:0007669"/>
    <property type="project" value="UniProtKB-KW"/>
</dbReference>
<comment type="subcellular location">
    <subcellularLocation>
        <location evidence="1">Cytoplasm</location>
    </subcellularLocation>
</comment>
<evidence type="ECO:0000256" key="12">
    <source>
        <dbReference type="ARBA" id="ARBA00049244"/>
    </source>
</evidence>
<dbReference type="InterPro" id="IPR049821">
    <property type="entry name" value="PolIIIA_DnaE1_PHP"/>
</dbReference>
<sequence length="1201" mass="135001">MRLFEPAEPLCSSLYIYLSVSKKLSCITWHRLSFYFYINRNIIMTQQRFVHLKVHSDFSMINGLAKVKPLVKAAVANNMVAMALTDFSNFCGLVKFYGEALGSGLKPIIGADIFVRPEPDSEDFFELTLLAKNNTGYHNITLLLSKAYQQGYVEFPLVEKAWLAELNEGIIVLSGGRNGDVGKALLKENQAEADELVGFYQQYFPNHYYLALCRTGRADEERYIQQAVPFSQKHQLPLVAVNDVVFLKEDDFDAHEIRVAIHDSYTLDDPKRPKKYSPQQYFRSEQEMCALFADLPQAVENTVQIAMRCNVTVRLGEYFLPNFPTGDLSTEDFLVKKSREGLEERLEFLFPDPEERKNKRSVYDERLQVELDVINQMGFPGYFLIVMEFIQWSKDNDIPVGPGRGSGAGSLVAYALKITDLDPLAFDLLFERFLNPERVSMPDFDVDFCMDGRDRVIEHVADTYGRQAVSQIITFGTMAAKAVIRDVGRVLGHPYNFVDRISKLIPPDPGMTLAKAFDAEPKLPELYEADEEVKDLIDMARKLEGVTRNAGKHAGGVVIAPTAITDFSPLYCDSEGLHPVTHFDKNDVEYAGLVKFDFLGLRTLTIIKWALEMINQRLAREGKEPVRIESIPLDDKKSFDLLLASKTTAVFQLESRGMKDLISRLKPDCFEDIIALVALFRPGPLESGMVQNFIDRKHGNEEVSYPDAQYQHESLKPILDPTYGVIVYQEQVMQIAQVLAGYTLGGADLLRRAMGKKKPEEMAAQREIFEKGAIKQGVDGDLAMKIFDLVEKFAGYGFNKSHSAAYALVSYQTLWLKAHYPAEFMAAVMTSEMDNTDKIVGFYDECINMGLTVVPPDVNSGKHRFSVNEKGEIVYGLGAIKGVGEGPVEAILEAREKDGIFKDLFDLTARVDLKKINRRTFEGLIMSGAFDKLGPHRAALMKNLEDALKASDQHSKMEALGQSDMFGVLTETPEEVQNAYANTPKWSEQTILEGERTTLGLYLSGHPIGRFLKELSHYAPVRLNELQPTRRGQVVTVAGIIMGSRIAVTKRGSRLGIATIEDRSGKLDMTLFSEALETYGHLLEKDRIVIATGSVQFDDFSGGLKMSVREIATLDEARSRYAKSLALAVSQEQLTPQFVKELREIIEPNKEGTLPLHFYYQSPEGRALLRSGIEWRVTPKDEMLDQLKALLGENAVELEFE</sequence>
<dbReference type="Pfam" id="PF14579">
    <property type="entry name" value="HHH_6"/>
    <property type="match status" value="1"/>
</dbReference>
<dbReference type="InterPro" id="IPR016195">
    <property type="entry name" value="Pol/histidinol_Pase-like"/>
</dbReference>
<dbReference type="GO" id="GO:0005737">
    <property type="term" value="C:cytoplasm"/>
    <property type="evidence" value="ECO:0007669"/>
    <property type="project" value="UniProtKB-SubCell"/>
</dbReference>
<dbReference type="InterPro" id="IPR004365">
    <property type="entry name" value="NA-bd_OB_tRNA"/>
</dbReference>
<evidence type="ECO:0000256" key="4">
    <source>
        <dbReference type="ARBA" id="ARBA00019114"/>
    </source>
</evidence>
<dbReference type="Gene3D" id="1.10.150.870">
    <property type="match status" value="1"/>
</dbReference>
<dbReference type="KEGG" id="apa:APP7_1161"/>
<proteinExistence type="inferred from homology"/>
<dbReference type="GO" id="GO:0008408">
    <property type="term" value="F:3'-5' exonuclease activity"/>
    <property type="evidence" value="ECO:0007669"/>
    <property type="project" value="InterPro"/>
</dbReference>
<evidence type="ECO:0000256" key="5">
    <source>
        <dbReference type="ARBA" id="ARBA00022490"/>
    </source>
</evidence>
<feature type="domain" description="Polymerase/histidinol phosphatase N-terminal" evidence="13">
    <location>
        <begin position="50"/>
        <end position="117"/>
    </location>
</feature>
<dbReference type="FunFam" id="1.10.10.1600:FF:000001">
    <property type="entry name" value="DNA polymerase III subunit alpha"/>
    <property type="match status" value="1"/>
</dbReference>
<dbReference type="InterPro" id="IPR012340">
    <property type="entry name" value="NA-bd_OB-fold"/>
</dbReference>
<dbReference type="HOGENOM" id="CLU_001600_0_0_6"/>
<keyword evidence="7 14" id="KW-0548">Nucleotidyltransferase</keyword>
<name>B3GXZ0_ACTP7</name>
<evidence type="ECO:0000256" key="6">
    <source>
        <dbReference type="ARBA" id="ARBA00022679"/>
    </source>
</evidence>
<dbReference type="InterPro" id="IPR011708">
    <property type="entry name" value="DNA_pol3_alpha_NTPase_dom"/>
</dbReference>
<evidence type="ECO:0000256" key="3">
    <source>
        <dbReference type="ARBA" id="ARBA00012417"/>
    </source>
</evidence>
<evidence type="ECO:0000259" key="13">
    <source>
        <dbReference type="SMART" id="SM00481"/>
    </source>
</evidence>
<dbReference type="CDD" id="cd04485">
    <property type="entry name" value="DnaE_OBF"/>
    <property type="match status" value="1"/>
</dbReference>
<comment type="similarity">
    <text evidence="2">Belongs to the DNA polymerase type-C family. DnaE subfamily.</text>
</comment>
<protein>
    <recommendedName>
        <fullName evidence="4">DNA polymerase III subunit alpha</fullName>
        <ecNumber evidence="3">2.7.7.7</ecNumber>
    </recommendedName>
</protein>
<dbReference type="EMBL" id="CP001091">
    <property type="protein sequence ID" value="ACE61813.1"/>
    <property type="molecule type" value="Genomic_DNA"/>
</dbReference>
<organism evidence="14 15">
    <name type="scientific">Actinobacillus pleuropneumoniae serotype 7 (strain AP76)</name>
    <dbReference type="NCBI Taxonomy" id="537457"/>
    <lineage>
        <taxon>Bacteria</taxon>
        <taxon>Pseudomonadati</taxon>
        <taxon>Pseudomonadota</taxon>
        <taxon>Gammaproteobacteria</taxon>
        <taxon>Pasteurellales</taxon>
        <taxon>Pasteurellaceae</taxon>
        <taxon>Actinobacillus</taxon>
    </lineage>
</organism>
<dbReference type="Proteomes" id="UP000001226">
    <property type="component" value="Chromosome"/>
</dbReference>
<evidence type="ECO:0000256" key="10">
    <source>
        <dbReference type="ARBA" id="ARBA00025611"/>
    </source>
</evidence>
<evidence type="ECO:0000256" key="8">
    <source>
        <dbReference type="ARBA" id="ARBA00022705"/>
    </source>
</evidence>
<dbReference type="EC" id="2.7.7.7" evidence="3"/>
<evidence type="ECO:0000313" key="15">
    <source>
        <dbReference type="Proteomes" id="UP000001226"/>
    </source>
</evidence>
<dbReference type="GO" id="GO:0003887">
    <property type="term" value="F:DNA-directed DNA polymerase activity"/>
    <property type="evidence" value="ECO:0007669"/>
    <property type="project" value="UniProtKB-KW"/>
</dbReference>
<dbReference type="Pfam" id="PF01336">
    <property type="entry name" value="tRNA_anti-codon"/>
    <property type="match status" value="1"/>
</dbReference>
<dbReference type="SMART" id="SM00481">
    <property type="entry name" value="POLIIIAc"/>
    <property type="match status" value="1"/>
</dbReference>
<keyword evidence="9" id="KW-0239">DNA-directed DNA polymerase</keyword>
<dbReference type="Gene3D" id="3.20.20.140">
    <property type="entry name" value="Metal-dependent hydrolases"/>
    <property type="match status" value="1"/>
</dbReference>
<dbReference type="Pfam" id="PF02811">
    <property type="entry name" value="PHP"/>
    <property type="match status" value="1"/>
</dbReference>
<dbReference type="InterPro" id="IPR004805">
    <property type="entry name" value="DnaE2/DnaE/PolC"/>
</dbReference>
<evidence type="ECO:0000256" key="2">
    <source>
        <dbReference type="ARBA" id="ARBA00009496"/>
    </source>
</evidence>
<dbReference type="NCBIfam" id="TIGR00594">
    <property type="entry name" value="polc"/>
    <property type="match status" value="1"/>
</dbReference>
<dbReference type="InterPro" id="IPR048472">
    <property type="entry name" value="DNA_pol_IIIA_C"/>
</dbReference>
<dbReference type="Gene3D" id="1.10.10.1600">
    <property type="entry name" value="Bacterial DNA polymerase III alpha subunit, thumb domain"/>
    <property type="match status" value="1"/>
</dbReference>
<dbReference type="FunFam" id="2.40.50.140:FF:000106">
    <property type="entry name" value="DNA polymerase III subunit alpha"/>
    <property type="match status" value="1"/>
</dbReference>
<comment type="function">
    <text evidence="10">DNA polymerase III is a complex, multichain enzyme responsible for most of the replicative synthesis in bacteria. This DNA polymerase also exhibits 3' to 5' exonuclease activity. The alpha chain is the DNA polymerase.</text>
</comment>
<dbReference type="Pfam" id="PF20914">
    <property type="entry name" value="DNA_pol_IIIA_C"/>
    <property type="match status" value="1"/>
</dbReference>
<dbReference type="InterPro" id="IPR003141">
    <property type="entry name" value="Pol/His_phosphatase_N"/>
</dbReference>
<dbReference type="InterPro" id="IPR041931">
    <property type="entry name" value="DNA_pol3_alpha_thumb_dom"/>
</dbReference>
<dbReference type="PANTHER" id="PTHR32294">
    <property type="entry name" value="DNA POLYMERASE III SUBUNIT ALPHA"/>
    <property type="match status" value="1"/>
</dbReference>
<evidence type="ECO:0000256" key="7">
    <source>
        <dbReference type="ARBA" id="ARBA00022695"/>
    </source>
</evidence>
<keyword evidence="6 14" id="KW-0808">Transferase</keyword>
<dbReference type="InterPro" id="IPR004013">
    <property type="entry name" value="PHP_dom"/>
</dbReference>
<gene>
    <name evidence="14" type="primary">dnaE</name>
    <name evidence="14" type="ordered locus">APP7_1161</name>
</gene>
<dbReference type="AlphaFoldDB" id="B3GXZ0"/>
<evidence type="ECO:0000256" key="9">
    <source>
        <dbReference type="ARBA" id="ARBA00022932"/>
    </source>
</evidence>
<dbReference type="InterPro" id="IPR040982">
    <property type="entry name" value="DNA_pol3_finger"/>
</dbReference>
<keyword evidence="8" id="KW-0235">DNA replication</keyword>
<dbReference type="GO" id="GO:0003676">
    <property type="term" value="F:nucleic acid binding"/>
    <property type="evidence" value="ECO:0007669"/>
    <property type="project" value="InterPro"/>
</dbReference>
<dbReference type="Pfam" id="PF07733">
    <property type="entry name" value="DNA_pol3_alpha"/>
    <property type="match status" value="1"/>
</dbReference>
<dbReference type="Gene3D" id="2.40.50.140">
    <property type="entry name" value="Nucleic acid-binding proteins"/>
    <property type="match status" value="1"/>
</dbReference>
<comment type="subunit">
    <text evidence="11">DNA polymerase III contains a core (composed of alpha, epsilon and theta chains) that associates with a tau subunit. This core dimerizes to form the POLIII' complex. PolIII' associates with the gamma complex (composed of gamma, delta, delta', psi and chi chains) and with the beta chain to form the complete DNA polymerase III complex.</text>
</comment>
<comment type="catalytic activity">
    <reaction evidence="12">
        <text>DNA(n) + a 2'-deoxyribonucleoside 5'-triphosphate = DNA(n+1) + diphosphate</text>
        <dbReference type="Rhea" id="RHEA:22508"/>
        <dbReference type="Rhea" id="RHEA-COMP:17339"/>
        <dbReference type="Rhea" id="RHEA-COMP:17340"/>
        <dbReference type="ChEBI" id="CHEBI:33019"/>
        <dbReference type="ChEBI" id="CHEBI:61560"/>
        <dbReference type="ChEBI" id="CHEBI:173112"/>
        <dbReference type="EC" id="2.7.7.7"/>
    </reaction>
</comment>
<evidence type="ECO:0000256" key="11">
    <source>
        <dbReference type="ARBA" id="ARBA00026073"/>
    </source>
</evidence>
<dbReference type="NCBIfam" id="NF004226">
    <property type="entry name" value="PRK05673.1"/>
    <property type="match status" value="1"/>
</dbReference>
<dbReference type="CDD" id="cd07433">
    <property type="entry name" value="PHP_PolIIIA_DnaE1"/>
    <property type="match status" value="1"/>
</dbReference>
<keyword evidence="5" id="KW-0963">Cytoplasm</keyword>
<reference evidence="15" key="1">
    <citation type="submission" date="2008-06" db="EMBL/GenBank/DDBJ databases">
        <title>Genome and proteome analysis of A. pleuropneumoniae serotype 7.</title>
        <authorList>
            <person name="Linke B."/>
            <person name="Buettner F."/>
            <person name="Martinez-Arias R."/>
            <person name="Goesmann A."/>
            <person name="Baltes N."/>
            <person name="Tegetmeyer H."/>
            <person name="Singh M."/>
            <person name="Gerlach G.F."/>
        </authorList>
    </citation>
    <scope>NUCLEOTIDE SEQUENCE [LARGE SCALE GENOMIC DNA]</scope>
    <source>
        <strain evidence="15">AP76</strain>
    </source>
</reference>
<dbReference type="FunFam" id="1.10.150.870:FF:000001">
    <property type="entry name" value="DNA polymerase III subunit alpha"/>
    <property type="match status" value="1"/>
</dbReference>
<dbReference type="Pfam" id="PF17657">
    <property type="entry name" value="DNA_pol3_finger"/>
    <property type="match status" value="1"/>
</dbReference>